<dbReference type="AlphaFoldDB" id="A0A356LJ17"/>
<comment type="similarity">
    <text evidence="1">Belongs to the UPF0065 (bug) family.</text>
</comment>
<dbReference type="SUPFAM" id="SSF53850">
    <property type="entry name" value="Periplasmic binding protein-like II"/>
    <property type="match status" value="1"/>
</dbReference>
<evidence type="ECO:0000256" key="1">
    <source>
        <dbReference type="ARBA" id="ARBA00006987"/>
    </source>
</evidence>
<feature type="signal peptide" evidence="2">
    <location>
        <begin position="1"/>
        <end position="26"/>
    </location>
</feature>
<evidence type="ECO:0000313" key="4">
    <source>
        <dbReference type="Proteomes" id="UP000264036"/>
    </source>
</evidence>
<dbReference type="Gene3D" id="3.40.190.150">
    <property type="entry name" value="Bordetella uptake gene, domain 1"/>
    <property type="match status" value="1"/>
</dbReference>
<dbReference type="CDD" id="cd13578">
    <property type="entry name" value="PBP2_Bug27"/>
    <property type="match status" value="1"/>
</dbReference>
<protein>
    <submittedName>
        <fullName evidence="3">ABC transporter substrate-binding protein</fullName>
    </submittedName>
</protein>
<accession>A0A356LJ17</accession>
<proteinExistence type="inferred from homology"/>
<name>A0A356LJ17_9BURK</name>
<dbReference type="Pfam" id="PF03401">
    <property type="entry name" value="TctC"/>
    <property type="match status" value="1"/>
</dbReference>
<feature type="chain" id="PRO_5016957034" evidence="2">
    <location>
        <begin position="27"/>
        <end position="326"/>
    </location>
</feature>
<dbReference type="PANTHER" id="PTHR42928:SF5">
    <property type="entry name" value="BLR1237 PROTEIN"/>
    <property type="match status" value="1"/>
</dbReference>
<dbReference type="PIRSF" id="PIRSF017082">
    <property type="entry name" value="YflP"/>
    <property type="match status" value="1"/>
</dbReference>
<reference evidence="3 4" key="1">
    <citation type="journal article" date="2018" name="Nat. Biotechnol.">
        <title>A standardized bacterial taxonomy based on genome phylogeny substantially revises the tree of life.</title>
        <authorList>
            <person name="Parks D.H."/>
            <person name="Chuvochina M."/>
            <person name="Waite D.W."/>
            <person name="Rinke C."/>
            <person name="Skarshewski A."/>
            <person name="Chaumeil P.A."/>
            <person name="Hugenholtz P."/>
        </authorList>
    </citation>
    <scope>NUCLEOTIDE SEQUENCE [LARGE SCALE GENOMIC DNA]</scope>
    <source>
        <strain evidence="3">UBA10707</strain>
    </source>
</reference>
<evidence type="ECO:0000313" key="3">
    <source>
        <dbReference type="EMBL" id="HBP31023.1"/>
    </source>
</evidence>
<dbReference type="EMBL" id="DOEK01000035">
    <property type="protein sequence ID" value="HBP31023.1"/>
    <property type="molecule type" value="Genomic_DNA"/>
</dbReference>
<organism evidence="3 4">
    <name type="scientific">Advenella kashmirensis</name>
    <dbReference type="NCBI Taxonomy" id="310575"/>
    <lineage>
        <taxon>Bacteria</taxon>
        <taxon>Pseudomonadati</taxon>
        <taxon>Pseudomonadota</taxon>
        <taxon>Betaproteobacteria</taxon>
        <taxon>Burkholderiales</taxon>
        <taxon>Alcaligenaceae</taxon>
    </lineage>
</organism>
<dbReference type="PANTHER" id="PTHR42928">
    <property type="entry name" value="TRICARBOXYLATE-BINDING PROTEIN"/>
    <property type="match status" value="1"/>
</dbReference>
<comment type="caution">
    <text evidence="3">The sequence shown here is derived from an EMBL/GenBank/DDBJ whole genome shotgun (WGS) entry which is preliminary data.</text>
</comment>
<evidence type="ECO:0000256" key="2">
    <source>
        <dbReference type="SAM" id="SignalP"/>
    </source>
</evidence>
<dbReference type="Gene3D" id="3.40.190.10">
    <property type="entry name" value="Periplasmic binding protein-like II"/>
    <property type="match status" value="1"/>
</dbReference>
<dbReference type="InterPro" id="IPR005064">
    <property type="entry name" value="BUG"/>
</dbReference>
<dbReference type="Proteomes" id="UP000264036">
    <property type="component" value="Unassembled WGS sequence"/>
</dbReference>
<sequence length="326" mass="34351">MKTSNAKTHFRAVLAALLCLPAAVMAQSEWPQKPITLVVPYPPGGPTDIVARVVAKNLGEQLEQTIVVDNRAGAGGNIGAELVARSKPDGYTLLLATTAHAINKSLFKTLNYDVSASFTPITLLTEGPLVIVTRSDLGADNVQDLVRLAKKADKKLTFASSGNGQSTHLSAALFNSMSGINMVHVPYKGSAPAMTDLIGGQVDVMFNTLLSSLPYIKDGKLKALAVTGQSRSAVLPDVPTVAESGLTGYSATAWNGLLAPKGTPVQVTDKLSAALKSTLANRQVQQTFSAQGFDARWLSPAQFATYLSEEISKWKDVVNTSGATVN</sequence>
<keyword evidence="2" id="KW-0732">Signal</keyword>
<gene>
    <name evidence="3" type="ORF">DD666_16615</name>
</gene>
<dbReference type="InterPro" id="IPR042100">
    <property type="entry name" value="Bug_dom1"/>
</dbReference>